<organism evidence="3">
    <name type="scientific">Caulobacter sp. (strain K31)</name>
    <dbReference type="NCBI Taxonomy" id="366602"/>
    <lineage>
        <taxon>Bacteria</taxon>
        <taxon>Pseudomonadati</taxon>
        <taxon>Pseudomonadota</taxon>
        <taxon>Alphaproteobacteria</taxon>
        <taxon>Caulobacterales</taxon>
        <taxon>Caulobacteraceae</taxon>
        <taxon>Caulobacter</taxon>
    </lineage>
</organism>
<feature type="domain" description="Transglutaminase-like" evidence="2">
    <location>
        <begin position="172"/>
        <end position="248"/>
    </location>
</feature>
<dbReference type="Pfam" id="PF08379">
    <property type="entry name" value="Bact_transglu_N"/>
    <property type="match status" value="1"/>
</dbReference>
<dbReference type="PANTHER" id="PTHR33490:SF1">
    <property type="entry name" value="SLL1233 PROTEIN"/>
    <property type="match status" value="1"/>
</dbReference>
<gene>
    <name evidence="3" type="ordered locus">Caul_2637</name>
</gene>
<reference evidence="3" key="1">
    <citation type="submission" date="2008-01" db="EMBL/GenBank/DDBJ databases">
        <title>Complete sequence of chromosome of Caulobacter sp. K31.</title>
        <authorList>
            <consortium name="US DOE Joint Genome Institute"/>
            <person name="Copeland A."/>
            <person name="Lucas S."/>
            <person name="Lapidus A."/>
            <person name="Barry K."/>
            <person name="Glavina del Rio T."/>
            <person name="Dalin E."/>
            <person name="Tice H."/>
            <person name="Pitluck S."/>
            <person name="Bruce D."/>
            <person name="Goodwin L."/>
            <person name="Thompson L.S."/>
            <person name="Brettin T."/>
            <person name="Detter J.C."/>
            <person name="Han C."/>
            <person name="Schmutz J."/>
            <person name="Larimer F."/>
            <person name="Land M."/>
            <person name="Hauser L."/>
            <person name="Kyrpides N."/>
            <person name="Kim E."/>
            <person name="Stephens C."/>
            <person name="Richardson P."/>
        </authorList>
    </citation>
    <scope>NUCLEOTIDE SEQUENCE [LARGE SCALE GENOMIC DNA]</scope>
    <source>
        <strain evidence="3">K31</strain>
    </source>
</reference>
<dbReference type="Pfam" id="PF09899">
    <property type="entry name" value="DUF2126"/>
    <property type="match status" value="1"/>
</dbReference>
<dbReference type="KEGG" id="cak:Caul_2637"/>
<feature type="region of interest" description="Disordered" evidence="1">
    <location>
        <begin position="409"/>
        <end position="428"/>
    </location>
</feature>
<dbReference type="AlphaFoldDB" id="B0SXH9"/>
<dbReference type="InterPro" id="IPR013589">
    <property type="entry name" value="Bac_transglu_N"/>
</dbReference>
<accession>B0SXH9</accession>
<dbReference type="EMBL" id="CP000927">
    <property type="protein sequence ID" value="ABZ71764.1"/>
    <property type="molecule type" value="Genomic_DNA"/>
</dbReference>
<dbReference type="STRING" id="366602.Caul_2637"/>
<dbReference type="OrthoDB" id="9804023at2"/>
<dbReference type="PANTHER" id="PTHR33490">
    <property type="entry name" value="BLR5614 PROTEIN-RELATED"/>
    <property type="match status" value="1"/>
</dbReference>
<dbReference type="InterPro" id="IPR002931">
    <property type="entry name" value="Transglutaminase-like"/>
</dbReference>
<name>B0SXH9_CAUSK</name>
<sequence length="1091" mass="120664">MSITVALHHLTRYRYDRPVEMGPQVVRLRPAPHTRTRIPSYALKITPAQHFINWQQDPFGNWLARLVFPAPVSEFSVEVNLTAEMSVVNPFDFFVEPYAETLPFAYPDELGGELAPYLACDDDSPALAAYVETLETGSSSTINFLVDLNARLQREISYLVRMDPGVQTPEQTLALASGSCRDSAWLLVQILRKLGLAARFVSGYLIQLKADIDALDGPSGTTVDFCDLHAWAEVYLPGAGWIGLDATSGLLCGEGHIPVAATPHYRSAAPITGVVGPARVEFEFEMSVTRLIEPVRITKPFEDDRWAALDALGEAVDKDLAAQDVRLTLGGEPTFCSIDDFEAAEWNTDATGPTKRRLADDLIRRLRERFAPGGLLHHGQGKWYPGEPLPRWAFALYWRADGQPIWRDPDAIGREPEPGSGGKPTGAPQASRFAALFAEALGLDPGCVITALEDPLHWIGKEGALPTNFDDEGLPVDDPEARARLLRVFDDGLTRPRGYVLPIRRWRTGQDSGWMTQAWSLRRGRMFLVPGDSPVGFRLPLGDLPKLSAEDYPSIVERDPFEPREPLPDYEALRKPPAPSAATSPHVRTAIIFEPRGGVLYVFMPPVETVEDYLELVAEVEALGAATGQILRFEGYAPPSDPRINTIKVTPDPGVIEVNVHPAASWRQTVDITTGVYEEARRTRLGADKFMIDGRHTGTGGGNHVVVGGATAPDSPFLRRPDLLKSLLLYWQRHPSLSYLFSGLFVGPTSQAPRVDEARHDALYELEIAMAAVPLPGEGEAPSPWLVDRLFRNLLADVGGNTHRTEICIDKLYSPDGPAGRLGLLEFRGFEMPPEAKMSLAQQLLIRALIAWFWREPRDGSLVRWGTALHDRFMLPHFVWADFLDVLTDLRGAGYDFDPIWFQAQREFRFPAHGRVEHGGVQLEIRHALEPWHVMAEESVGSGTVRFVDASVERLQVLATGFIPERYVITCNGRALPMTSTGVSAQAVAGVRYKAWKAHSGLHPTGEINAPLTFDIVDRWNGRSLGGCVYHVAHPGGRSYDTFPVNAYEAQSRRLARFQEHGHTPGAIVAPVEHRSAEFPLTLDLRTPVAR</sequence>
<evidence type="ECO:0000313" key="3">
    <source>
        <dbReference type="EMBL" id="ABZ71764.1"/>
    </source>
</evidence>
<protein>
    <submittedName>
        <fullName evidence="3">Transglutaminase domain protein</fullName>
    </submittedName>
</protein>
<dbReference type="Pfam" id="PF01841">
    <property type="entry name" value="Transglut_core"/>
    <property type="match status" value="1"/>
</dbReference>
<dbReference type="Gene3D" id="3.10.620.30">
    <property type="match status" value="1"/>
</dbReference>
<evidence type="ECO:0000259" key="2">
    <source>
        <dbReference type="SMART" id="SM00460"/>
    </source>
</evidence>
<dbReference type="HOGENOM" id="CLU_008973_4_0_5"/>
<evidence type="ECO:0000256" key="1">
    <source>
        <dbReference type="SAM" id="MobiDB-lite"/>
    </source>
</evidence>
<dbReference type="eggNOG" id="COG4196">
    <property type="taxonomic scope" value="Bacteria"/>
</dbReference>
<proteinExistence type="predicted"/>
<dbReference type="InterPro" id="IPR018667">
    <property type="entry name" value="DUF2126"/>
</dbReference>
<dbReference type="eggNOG" id="COG1305">
    <property type="taxonomic scope" value="Bacteria"/>
</dbReference>
<dbReference type="SMART" id="SM00460">
    <property type="entry name" value="TGc"/>
    <property type="match status" value="1"/>
</dbReference>
<dbReference type="InterPro" id="IPR038765">
    <property type="entry name" value="Papain-like_cys_pep_sf"/>
</dbReference>
<dbReference type="SUPFAM" id="SSF54001">
    <property type="entry name" value="Cysteine proteinases"/>
    <property type="match status" value="1"/>
</dbReference>